<feature type="compositionally biased region" description="Basic and acidic residues" evidence="1">
    <location>
        <begin position="301"/>
        <end position="310"/>
    </location>
</feature>
<dbReference type="Proteomes" id="UP000645257">
    <property type="component" value="Unassembled WGS sequence"/>
</dbReference>
<name>A0A918UBP7_9NEIS</name>
<reference evidence="2" key="1">
    <citation type="journal article" date="2014" name="Int. J. Syst. Evol. Microbiol.">
        <title>Complete genome sequence of Corynebacterium casei LMG S-19264T (=DSM 44701T), isolated from a smear-ripened cheese.</title>
        <authorList>
            <consortium name="US DOE Joint Genome Institute (JGI-PGF)"/>
            <person name="Walter F."/>
            <person name="Albersmeier A."/>
            <person name="Kalinowski J."/>
            <person name="Ruckert C."/>
        </authorList>
    </citation>
    <scope>NUCLEOTIDE SEQUENCE</scope>
    <source>
        <strain evidence="2">KCTC 32182</strain>
    </source>
</reference>
<organism evidence="2 3">
    <name type="scientific">Paludibacterium paludis</name>
    <dbReference type="NCBI Taxonomy" id="1225769"/>
    <lineage>
        <taxon>Bacteria</taxon>
        <taxon>Pseudomonadati</taxon>
        <taxon>Pseudomonadota</taxon>
        <taxon>Betaproteobacteria</taxon>
        <taxon>Neisseriales</taxon>
        <taxon>Chromobacteriaceae</taxon>
        <taxon>Paludibacterium</taxon>
    </lineage>
</organism>
<accession>A0A918UBP7</accession>
<gene>
    <name evidence="2" type="ORF">GCM10011289_29540</name>
</gene>
<feature type="compositionally biased region" description="Low complexity" evidence="1">
    <location>
        <begin position="366"/>
        <end position="381"/>
    </location>
</feature>
<proteinExistence type="predicted"/>
<feature type="compositionally biased region" description="Basic and acidic residues" evidence="1">
    <location>
        <begin position="394"/>
        <end position="403"/>
    </location>
</feature>
<protein>
    <submittedName>
        <fullName evidence="2">Uncharacterized protein</fullName>
    </submittedName>
</protein>
<dbReference type="RefSeq" id="WP_189535702.1">
    <property type="nucleotide sequence ID" value="NZ_BMYX01000019.1"/>
</dbReference>
<comment type="caution">
    <text evidence="2">The sequence shown here is derived from an EMBL/GenBank/DDBJ whole genome shotgun (WGS) entry which is preliminary data.</text>
</comment>
<sequence>MGMEITGRQRSASISDARVLSFHPELMKPEKVRADSAVPVPPPAAHAFAGSTPNSLVRDYKDRAHQYMVATFGFPAHEALTEIEPLLRLQIEAFANVCFLLQLNGAPLPENVQKAAKNFSTYLKGNIGTLQKKDANSASFRNIQNSFATHAKALNKAIDAAGWDNALTSLKHGEVGRLVASHMDGKVQDRHGASLHHSEWNNGHAMLDGAANGAANAVQSTYSEHKTSQLYVRNASIMLELARVHFIRGLESASGASSSKPAADASNRINDEKPAATTTSDAATSMDSGVETAEAGVQTKAAEDTQDTLRSETPSFVKSDTTSMDSTSSSTGTEMSRVDMSDQSTDMEGFDDNLLSERAKAALNQDPSATTTSDAATSMDSGVETAEAGVQTKAAEDTQDTLRSETPSFVKSDTTSMDSTSSSTGTEMSRVDMSDQSTDMEGFDDNLLSERAKAALNQDPYDTIYFDPSAKASSSEDLSLKEPRQQLFPDVPVVTTTVEEDGSLLEPVPNLEFVGREVSIQSLVVDGASRSNPISDAVDQAGSGSHISVASIELAPITAALGRVSELSLKPEKAPAYDFGRMRIVGPMPVQFEPPKQFNDASFETIPMRLLSLIKASLDTVTDPGDWQASRAFRKQVNQVVDRLERTLRNYPDGILDDAFQDDLGRIRDVLQRLGKDTTRGDASLAGKEAERFLRHATVIVTAGRALKDNDRFNKPSSPEGVIWSLVAAYLGEDNANNLKMLSSGIADGRARGSLGVLLTEKGALTRHAAEFQREAGNAFLSPVETVAA</sequence>
<feature type="compositionally biased region" description="Low complexity" evidence="1">
    <location>
        <begin position="275"/>
        <end position="288"/>
    </location>
</feature>
<evidence type="ECO:0000256" key="1">
    <source>
        <dbReference type="SAM" id="MobiDB-lite"/>
    </source>
</evidence>
<feature type="region of interest" description="Disordered" evidence="1">
    <location>
        <begin position="362"/>
        <end position="437"/>
    </location>
</feature>
<feature type="compositionally biased region" description="Low complexity" evidence="1">
    <location>
        <begin position="412"/>
        <end position="428"/>
    </location>
</feature>
<dbReference type="EMBL" id="BMYX01000019">
    <property type="protein sequence ID" value="GGY23919.1"/>
    <property type="molecule type" value="Genomic_DNA"/>
</dbReference>
<evidence type="ECO:0000313" key="2">
    <source>
        <dbReference type="EMBL" id="GGY23919.1"/>
    </source>
</evidence>
<reference evidence="2" key="2">
    <citation type="submission" date="2020-09" db="EMBL/GenBank/DDBJ databases">
        <authorList>
            <person name="Sun Q."/>
            <person name="Kim S."/>
        </authorList>
    </citation>
    <scope>NUCLEOTIDE SEQUENCE</scope>
    <source>
        <strain evidence="2">KCTC 32182</strain>
    </source>
</reference>
<feature type="compositionally biased region" description="Low complexity" evidence="1">
    <location>
        <begin position="253"/>
        <end position="266"/>
    </location>
</feature>
<evidence type="ECO:0000313" key="3">
    <source>
        <dbReference type="Proteomes" id="UP000645257"/>
    </source>
</evidence>
<feature type="compositionally biased region" description="Low complexity" evidence="1">
    <location>
        <begin position="319"/>
        <end position="335"/>
    </location>
</feature>
<feature type="region of interest" description="Disordered" evidence="1">
    <location>
        <begin position="253"/>
        <end position="349"/>
    </location>
</feature>
<keyword evidence="3" id="KW-1185">Reference proteome</keyword>
<dbReference type="AlphaFoldDB" id="A0A918UBP7"/>